<geneLocation type="plasmid" evidence="1 2">
    <name>pET-ATCC-159-3</name>
</geneLocation>
<proteinExistence type="predicted"/>
<evidence type="ECO:0000313" key="2">
    <source>
        <dbReference type="Proteomes" id="UP000245918"/>
    </source>
</evidence>
<evidence type="ECO:0000313" key="1">
    <source>
        <dbReference type="EMBL" id="UCQ02064.1"/>
    </source>
</evidence>
<protein>
    <submittedName>
        <fullName evidence="1">Colicin release lysis protein</fullName>
    </submittedName>
</protein>
<organism evidence="1 2">
    <name type="scientific">Edwardsiella tarda ATCC 15947 = NBRC 105688</name>
    <dbReference type="NCBI Taxonomy" id="667121"/>
    <lineage>
        <taxon>Bacteria</taxon>
        <taxon>Pseudomonadati</taxon>
        <taxon>Pseudomonadota</taxon>
        <taxon>Gammaproteobacteria</taxon>
        <taxon>Enterobacterales</taxon>
        <taxon>Hafniaceae</taxon>
        <taxon>Edwardsiella</taxon>
    </lineage>
</organism>
<name>A0AC61TMX2_EDWTA</name>
<accession>A0AC61TMX2</accession>
<keyword evidence="2" id="KW-1185">Reference proteome</keyword>
<dbReference type="EMBL" id="CP084509">
    <property type="protein sequence ID" value="UCQ02064.1"/>
    <property type="molecule type" value="Genomic_DNA"/>
</dbReference>
<gene>
    <name evidence="1" type="ORF">DCL27_17700</name>
</gene>
<keyword evidence="1" id="KW-0614">Plasmid</keyword>
<reference evidence="1" key="1">
    <citation type="submission" date="2021-09" db="EMBL/GenBank/DDBJ databases">
        <title>Comparative genomics of Edwardsiella genus reveals species-based diversity.</title>
        <authorList>
            <person name="Tekedar H.C."/>
            <person name="Kumru S."/>
            <person name="Waldbieser G.C."/>
            <person name="Reichley S.R."/>
            <person name="Lawrence M.L."/>
            <person name="Griffin M.J."/>
        </authorList>
    </citation>
    <scope>NUCLEOTIDE SEQUENCE</scope>
    <source>
        <strain evidence="1">ATCC 15947</strain>
    </source>
</reference>
<dbReference type="Proteomes" id="UP000245918">
    <property type="component" value="Plasmid pET-ATCC-159-3"/>
</dbReference>
<sequence length="44" mass="4923">MKIPLMVFICFLMIGCQANYIRDVRGGAISPSTKSDITCCYFKS</sequence>